<keyword evidence="4" id="KW-0378">Hydrolase</keyword>
<proteinExistence type="inferred from homology"/>
<dbReference type="CDD" id="cd18886">
    <property type="entry name" value="NUDIX_MutT_Nudt1"/>
    <property type="match status" value="1"/>
</dbReference>
<organism evidence="7 8">
    <name type="scientific">Alicyclobacillus fodiniaquatilis</name>
    <dbReference type="NCBI Taxonomy" id="1661150"/>
    <lineage>
        <taxon>Bacteria</taxon>
        <taxon>Bacillati</taxon>
        <taxon>Bacillota</taxon>
        <taxon>Bacilli</taxon>
        <taxon>Bacillales</taxon>
        <taxon>Alicyclobacillaceae</taxon>
        <taxon>Alicyclobacillus</taxon>
    </lineage>
</organism>
<comment type="caution">
    <text evidence="7">The sequence shown here is derived from an EMBL/GenBank/DDBJ whole genome shotgun (WGS) entry which is preliminary data.</text>
</comment>
<gene>
    <name evidence="7" type="ORF">ACFSB2_06555</name>
</gene>
<dbReference type="PANTHER" id="PTHR43758:SF2">
    <property type="entry name" value="OXIDIZED PURINE NUCLEOSIDE TRIPHOSPHATE HYDROLASE"/>
    <property type="match status" value="1"/>
</dbReference>
<evidence type="ECO:0000256" key="5">
    <source>
        <dbReference type="ARBA" id="ARBA00022842"/>
    </source>
</evidence>
<protein>
    <submittedName>
        <fullName evidence="7">NUDIX domain-containing protein</fullName>
    </submittedName>
</protein>
<dbReference type="InterPro" id="IPR000086">
    <property type="entry name" value="NUDIX_hydrolase_dom"/>
</dbReference>
<dbReference type="Pfam" id="PF00293">
    <property type="entry name" value="NUDIX"/>
    <property type="match status" value="1"/>
</dbReference>
<dbReference type="EMBL" id="JBHUCX010000020">
    <property type="protein sequence ID" value="MFD1674365.1"/>
    <property type="molecule type" value="Genomic_DNA"/>
</dbReference>
<dbReference type="Gene3D" id="3.90.79.10">
    <property type="entry name" value="Nucleoside Triphosphate Pyrophosphohydrolase"/>
    <property type="match status" value="1"/>
</dbReference>
<evidence type="ECO:0000259" key="6">
    <source>
        <dbReference type="PROSITE" id="PS51462"/>
    </source>
</evidence>
<sequence>MALYGVRQMTLSYIQSGSRLLLMERNHQPLKGYWLPPGGHVEKNEDAYVAAIHEVKEESGLTIKSMRCKAMITLATSTNENALLYAFWSDDFEGTPVSSAEGTLRWIEIDDIPTLRIPNSDAYIFPLIRDHAGHEPLFIKCQLDGDDVMEVMVNGVGRII</sequence>
<name>A0ABW4JGV6_9BACL</name>
<accession>A0ABW4JGV6</accession>
<dbReference type="PANTHER" id="PTHR43758">
    <property type="entry name" value="7,8-DIHYDRO-8-OXOGUANINE TRIPHOSPHATASE"/>
    <property type="match status" value="1"/>
</dbReference>
<dbReference type="Proteomes" id="UP001597079">
    <property type="component" value="Unassembled WGS sequence"/>
</dbReference>
<evidence type="ECO:0000313" key="7">
    <source>
        <dbReference type="EMBL" id="MFD1674365.1"/>
    </source>
</evidence>
<evidence type="ECO:0000256" key="4">
    <source>
        <dbReference type="ARBA" id="ARBA00022801"/>
    </source>
</evidence>
<comment type="cofactor">
    <cofactor evidence="1">
        <name>Mg(2+)</name>
        <dbReference type="ChEBI" id="CHEBI:18420"/>
    </cofactor>
</comment>
<evidence type="ECO:0000256" key="2">
    <source>
        <dbReference type="ARBA" id="ARBA00005582"/>
    </source>
</evidence>
<dbReference type="RefSeq" id="WP_377942236.1">
    <property type="nucleotide sequence ID" value="NZ_JBHUCX010000020.1"/>
</dbReference>
<dbReference type="InterPro" id="IPR015797">
    <property type="entry name" value="NUDIX_hydrolase-like_dom_sf"/>
</dbReference>
<reference evidence="8" key="1">
    <citation type="journal article" date="2019" name="Int. J. Syst. Evol. Microbiol.">
        <title>The Global Catalogue of Microorganisms (GCM) 10K type strain sequencing project: providing services to taxonomists for standard genome sequencing and annotation.</title>
        <authorList>
            <consortium name="The Broad Institute Genomics Platform"/>
            <consortium name="The Broad Institute Genome Sequencing Center for Infectious Disease"/>
            <person name="Wu L."/>
            <person name="Ma J."/>
        </authorList>
    </citation>
    <scope>NUCLEOTIDE SEQUENCE [LARGE SCALE GENOMIC DNA]</scope>
    <source>
        <strain evidence="8">CGMCC 1.12286</strain>
    </source>
</reference>
<evidence type="ECO:0000313" key="8">
    <source>
        <dbReference type="Proteomes" id="UP001597079"/>
    </source>
</evidence>
<feature type="domain" description="Nudix hydrolase" evidence="6">
    <location>
        <begin position="1"/>
        <end position="130"/>
    </location>
</feature>
<dbReference type="PROSITE" id="PS51462">
    <property type="entry name" value="NUDIX"/>
    <property type="match status" value="1"/>
</dbReference>
<evidence type="ECO:0000256" key="3">
    <source>
        <dbReference type="ARBA" id="ARBA00022723"/>
    </source>
</evidence>
<keyword evidence="5" id="KW-0460">Magnesium</keyword>
<comment type="similarity">
    <text evidence="2">Belongs to the Nudix hydrolase family.</text>
</comment>
<keyword evidence="3" id="KW-0479">Metal-binding</keyword>
<dbReference type="SUPFAM" id="SSF55811">
    <property type="entry name" value="Nudix"/>
    <property type="match status" value="1"/>
</dbReference>
<evidence type="ECO:0000256" key="1">
    <source>
        <dbReference type="ARBA" id="ARBA00001946"/>
    </source>
</evidence>
<keyword evidence="8" id="KW-1185">Reference proteome</keyword>